<feature type="region of interest" description="Disordered" evidence="1">
    <location>
        <begin position="1804"/>
        <end position="1835"/>
    </location>
</feature>
<dbReference type="InterPro" id="IPR016024">
    <property type="entry name" value="ARM-type_fold"/>
</dbReference>
<dbReference type="Gene3D" id="1.25.10.10">
    <property type="entry name" value="Leucine-rich Repeat Variant"/>
    <property type="match status" value="1"/>
</dbReference>
<feature type="region of interest" description="Disordered" evidence="1">
    <location>
        <begin position="2163"/>
        <end position="2192"/>
    </location>
</feature>
<feature type="region of interest" description="Disordered" evidence="1">
    <location>
        <begin position="1194"/>
        <end position="1213"/>
    </location>
</feature>
<dbReference type="RefSeq" id="XP_013437971.1">
    <property type="nucleotide sequence ID" value="XM_013582517.1"/>
</dbReference>
<evidence type="ECO:0000313" key="4">
    <source>
        <dbReference type="Proteomes" id="UP000030754"/>
    </source>
</evidence>
<feature type="region of interest" description="Disordered" evidence="1">
    <location>
        <begin position="2614"/>
        <end position="2651"/>
    </location>
</feature>
<dbReference type="InterPro" id="IPR011989">
    <property type="entry name" value="ARM-like"/>
</dbReference>
<feature type="region of interest" description="Disordered" evidence="1">
    <location>
        <begin position="863"/>
        <end position="886"/>
    </location>
</feature>
<dbReference type="OrthoDB" id="16066at2759"/>
<reference evidence="3" key="2">
    <citation type="submission" date="2013-10" db="EMBL/GenBank/DDBJ databases">
        <authorList>
            <person name="Aslett M."/>
        </authorList>
    </citation>
    <scope>NUCLEOTIDE SEQUENCE [LARGE SCALE GENOMIC DNA]</scope>
    <source>
        <strain evidence="3">Houghton</strain>
    </source>
</reference>
<feature type="compositionally biased region" description="Low complexity" evidence="1">
    <location>
        <begin position="350"/>
        <end position="376"/>
    </location>
</feature>
<reference evidence="3" key="1">
    <citation type="submission" date="2013-10" db="EMBL/GenBank/DDBJ databases">
        <title>Genomic analysis of the causative agents of coccidiosis in chickens.</title>
        <authorList>
            <person name="Reid A.J."/>
            <person name="Blake D."/>
            <person name="Billington K."/>
            <person name="Browne H."/>
            <person name="Dunn M."/>
            <person name="Hung S."/>
            <person name="Kawahara F."/>
            <person name="Miranda-Saavedra D."/>
            <person name="Mourier T."/>
            <person name="Nagra H."/>
            <person name="Otto T.D."/>
            <person name="Rawlings N."/>
            <person name="Sanchez A."/>
            <person name="Sanders M."/>
            <person name="Subramaniam C."/>
            <person name="Tay Y."/>
            <person name="Dear P."/>
            <person name="Doerig C."/>
            <person name="Gruber A."/>
            <person name="Parkinson J."/>
            <person name="Shirley M."/>
            <person name="Wan K.L."/>
            <person name="Berriman M."/>
            <person name="Tomley F."/>
            <person name="Pain A."/>
        </authorList>
    </citation>
    <scope>NUCLEOTIDE SEQUENCE [LARGE SCALE GENOMIC DNA]</scope>
    <source>
        <strain evidence="3">Houghton</strain>
    </source>
</reference>
<keyword evidence="4" id="KW-1185">Reference proteome</keyword>
<proteinExistence type="predicted"/>
<dbReference type="VEuPathDB" id="ToxoDB:ENH_00070680"/>
<dbReference type="EMBL" id="HG725744">
    <property type="protein sequence ID" value="CDJ69505.1"/>
    <property type="molecule type" value="Genomic_DNA"/>
</dbReference>
<organism evidence="3 4">
    <name type="scientific">Eimeria necatrix</name>
    <dbReference type="NCBI Taxonomy" id="51315"/>
    <lineage>
        <taxon>Eukaryota</taxon>
        <taxon>Sar</taxon>
        <taxon>Alveolata</taxon>
        <taxon>Apicomplexa</taxon>
        <taxon>Conoidasida</taxon>
        <taxon>Coccidia</taxon>
        <taxon>Eucoccidiorida</taxon>
        <taxon>Eimeriorina</taxon>
        <taxon>Eimeriidae</taxon>
        <taxon>Eimeria</taxon>
    </lineage>
</organism>
<evidence type="ECO:0000256" key="1">
    <source>
        <dbReference type="SAM" id="MobiDB-lite"/>
    </source>
</evidence>
<dbReference type="GeneID" id="25477200"/>
<name>U6N436_9EIME</name>
<feature type="region of interest" description="Disordered" evidence="1">
    <location>
        <begin position="2832"/>
        <end position="2860"/>
    </location>
</feature>
<evidence type="ECO:0000313" key="3">
    <source>
        <dbReference type="EMBL" id="CDJ69505.1"/>
    </source>
</evidence>
<feature type="domain" description="Proteasome adapter and scaffold protein ECM29 HEAT-repeat" evidence="2">
    <location>
        <begin position="2198"/>
        <end position="2353"/>
    </location>
</feature>
<feature type="region of interest" description="Disordered" evidence="1">
    <location>
        <begin position="1046"/>
        <end position="1075"/>
    </location>
</feature>
<feature type="compositionally biased region" description="Polar residues" evidence="1">
    <location>
        <begin position="2628"/>
        <end position="2648"/>
    </location>
</feature>
<dbReference type="Pfam" id="PF24492">
    <property type="entry name" value="HEAT_ECM29"/>
    <property type="match status" value="1"/>
</dbReference>
<gene>
    <name evidence="3" type="ORF">ENH_00070680</name>
</gene>
<feature type="compositionally biased region" description="Low complexity" evidence="1">
    <location>
        <begin position="1066"/>
        <end position="1075"/>
    </location>
</feature>
<dbReference type="SUPFAM" id="SSF48371">
    <property type="entry name" value="ARM repeat"/>
    <property type="match status" value="1"/>
</dbReference>
<protein>
    <recommendedName>
        <fullName evidence="2">Proteasome adapter and scaffold protein ECM29 HEAT-repeat domain-containing protein</fullName>
    </recommendedName>
</protein>
<feature type="compositionally biased region" description="Basic and acidic residues" evidence="1">
    <location>
        <begin position="1203"/>
        <end position="1213"/>
    </location>
</feature>
<dbReference type="Proteomes" id="UP000030754">
    <property type="component" value="Unassembled WGS sequence"/>
</dbReference>
<feature type="compositionally biased region" description="Basic and acidic residues" evidence="1">
    <location>
        <begin position="1811"/>
        <end position="1825"/>
    </location>
</feature>
<feature type="region of interest" description="Disordered" evidence="1">
    <location>
        <begin position="350"/>
        <end position="377"/>
    </location>
</feature>
<sequence>MQVISIVNSCLRRVKEAPAVPVPAGELLSFLAAAEEQQLTGKKQELLEQHLKQLQLPPIRLSNLSVVRGVIPLFLSVAAARSTPEDLCSLGLQLLNNFDKWTTTSYPKMLLLLLECLTANQVIQTLRQKSSSSNRSSNSMGVRVLKALAAEKTEVLLVRSAATASSNDISRYPCYSKPSSSYLAALLAICELLLLDGGSGTTAAAADAQQKQLLQKMALRVVQSIDLTALHKREQERRRQSYRGKIGSSVCCGFVSVLGSQESACRPGEAANGAPSQQTTATIAEGEGRGLPAGIVKLWVNGCRMSRQELVLQQTRAVKLLTEATQAADVADEKVAESSRAAAAAAAETKAALNESEEATVTGLEESTRTTTPTKTEQTEKIILPPVMLAPIILGSCAPFASISDPCTTTLTRLASASNADDELLLQLLFDLALLRPLQRLQQQRPPLLPVRTSSATQETRGPLPTKTLQKLLQQLGRSRASAETRHCLAVLQLQWEALGLLQQALQWGNSTGQPTARFSAALSLLQWCLRLQKWFCCDAHANAPKPRGVEELSQQQLLEHKLLCPSTARVGCLLLDFFARALEQLLLVAAPPASELLAADFMEPVATDGASAVGSSNTLSGAELLLQQFMRCSVAVFSSDAVVSPDLVYQLSQEILSPRLRPRSAAELLLQPATRELLPPLLEAVSTACRVCPFNPVPRRWEGTDVNDVNSCKDGSCSVMLEEEHDSSWSVSFSSAVTEGMLQLLQQLLLLLPRAVEADAQQKGAKTQSQRRRAASAALSLSAVMDNPTTPSVLQALRSCGDWLAGRLSALREALQDRAEMLQEKPLIQQLQQQHDYLEKQLICLIDWTFALWLSPPAATGETEAANKNAESQSPSETDEDNASPSFAVSQQLLLQEALRLATKAFPTYHPGHSFYCMICLSCTTPVSRSARGSGTSKEISVAETARDLLQQCARREAPSFSTLLRFSLPRLGFCGQKPCQTEKPSGLQQPFFSPLSVEPRVVQQQLAAAANTSVEQVAEIMLPLAKRLASLLHDELQLRACMRTERQQHQQTEHQQTGEEDAPTRTAGAASASTATVADLPLKKLRLTSKEESRADAESTELGLEVMRSFASLLLPLLVAKHPDEAVEASMRCTFCRCWMGLLRWQQREPWQMGEPTASLLSLLSVQVPVLLSSVLFAPLTLSLDTTSIAANSPAAKKPGKAREEAQQTREDARRAAANLLCCMAYTVQQQKEKQQQELQKSEDASGHGGLLKAFLPFLTGATSGVHQLEQNELFAVIPQQLQHQSDPSDALYLRLKGQVEQHWQLPAQSHEHQQEQMHRLPAPGELAGSLVVTGCIFSAAEGGASSSISSSSADRDVVAQAVSALLQHFSLWTTAYCGKDCAKATFSQQQSHQQQRQITDFAVYAQPWADALLLCSLEALSQALRCYSPSLLAVLLSSSEIQQQLRQEQEQETQDQCEGRDIAAIDSLLSLLVTVSKSSLRRCVASETGMLLPAANASQRTGLLVLHSSLQSVASLASISAANACMISSSNSESKEAGWRGPYNRALKSLFETAPLVAPPLRSAGALAMVRLLLDLHRMHKATGIAQIEGAQREESTVLSGEVKQVLLMMVELARLQQPEAFSAGKKSATGEDEKAAAAAIDAAIASAASSGIDEGLVRLVFASPDMRVSLWRRASSSAVCWLSAVLLHARHLPEIAAVLLPLQRVFLSRVGDADTFVGHCAWRGLSRCLLAACIPGTVTASRPSPAASETAATNSGATAATAAHALGGKPARDVLLHELSLHVGSRISTGPNEHVLKMQGFSVKQQQPKDSKDSGKEESKDGPWSASAELRDTDGGLARSRLLRLLLQTAKDAGHVAAVYALLDQPLPPLFVEPLCVAACDVSTPAFCLPRLRQRLLLGPNNTAEDAAGPNPATIHADTGSAAVAEQLQSGSATEGAVSRSAAEELEVMLVESQVSALMYCCPLPLLFGLSVYFWHPTAPLREVVEMLAQSTYGISSVADLTDSSASHNAFILALRQKQKQQQARLSVWQQVVKHIVKYLQGPNQLLREAACKAGADVLRRGHGWAEVEPYFADLWLSAARCMDDVFDEVRSAAASLGRALRALTVEVCCEGSPLVATVSLLQKICELHGGNKELRILCLDVLGESVANCFAAQRRKHSRRAPNDTSGSSVSTSIETTAGNSSDSSGRGNEDWLVPLVLFLIEGLAAFEPRAFSFHQFHAEKLHGISQKDFEKTRVSLSQTGRAAKILKDIARQMDLSVVGLLLPPLLQKLRGSIGVASRCGVCSFVCWLFDEWGSKLSEESMHSKRLLKAFARSLLDPSPTVRGAAGEAFSVVCKFATAQAVQEVLEKQLLQLPPPDCLNIQEREETELGVGNALLHVSRRASELFNTDLRGAIGALAFCLRHSSNSAISEVYRDLWTEVASSDAFGIPRYLSPIAAKLKEQLCLSQREERLTAGRAVSTIAAFVASTWKDGFSSEFADVHEVAVLKELHEAVTGRLLQGQAAFKGSAPLYIAALDASAALDGLLLLQRLSSPGNTAAAAESTKSDSACSGSAAVITKRLLRLHFEDKLAVVAHIPTWLHLVAGASRASQPFDDLLGIVHSVLQRVDAGPCGEDNSSEEDSGNKQSETLPVGSQVSRTSNQLNSREESALRAGVTALLRFIETDLCLRLDVDYGHEPAESAEASEGSESSGSASPVISTTPWIRLPSPLSVKGICVFTAWKGSESDSSTSENNGHPGVTELLNLFVRHQVISIQLKIDFLQSLSNLLSVLVNLSICLCAVAEPELWWAVFTRLSQHLMQQKYPRLKLAAANTAAELVRHYIHVGSARVQKGEQDKPPTNEQKAAPSDSCIQGGDTEMHYNFSPSAADLIEVTGGAAAIALEATDEESPPVGTSPCQGTWSVLTLCVTPHSEKRQQQQQGEDIISEAGGSVQEMQRSLRLRLSEAQDREDACRKACAESVTCRPDASH</sequence>
<feature type="compositionally biased region" description="Polar residues" evidence="1">
    <location>
        <begin position="2168"/>
        <end position="2192"/>
    </location>
</feature>
<dbReference type="InterPro" id="IPR055443">
    <property type="entry name" value="HEAT_ECM29"/>
</dbReference>
<accession>U6N436</accession>
<evidence type="ECO:0000259" key="2">
    <source>
        <dbReference type="Pfam" id="PF24492"/>
    </source>
</evidence>